<keyword evidence="2" id="KW-1133">Transmembrane helix</keyword>
<dbReference type="GO" id="GO:0052621">
    <property type="term" value="F:diguanylate cyclase activity"/>
    <property type="evidence" value="ECO:0007669"/>
    <property type="project" value="TreeGrafter"/>
</dbReference>
<dbReference type="PANTHER" id="PTHR45138:SF23">
    <property type="entry name" value="SIGNALING PROTEIN"/>
    <property type="match status" value="1"/>
</dbReference>
<name>A0A2Y9BG10_9FIRM</name>
<dbReference type="GO" id="GO:0005886">
    <property type="term" value="C:plasma membrane"/>
    <property type="evidence" value="ECO:0007669"/>
    <property type="project" value="TreeGrafter"/>
</dbReference>
<protein>
    <submittedName>
        <fullName evidence="4">Diguanylate cyclase (GGDEF)-like protein</fullName>
    </submittedName>
</protein>
<dbReference type="RefSeq" id="WP_242996086.1">
    <property type="nucleotide sequence ID" value="NZ_BAAACK010000003.1"/>
</dbReference>
<organism evidence="4 5">
    <name type="scientific">Faecalicatena orotica</name>
    <dbReference type="NCBI Taxonomy" id="1544"/>
    <lineage>
        <taxon>Bacteria</taxon>
        <taxon>Bacillati</taxon>
        <taxon>Bacillota</taxon>
        <taxon>Clostridia</taxon>
        <taxon>Lachnospirales</taxon>
        <taxon>Lachnospiraceae</taxon>
        <taxon>Faecalicatena</taxon>
    </lineage>
</organism>
<feature type="transmembrane region" description="Helical" evidence="2">
    <location>
        <begin position="82"/>
        <end position="109"/>
    </location>
</feature>
<dbReference type="SMART" id="SM00267">
    <property type="entry name" value="GGDEF"/>
    <property type="match status" value="1"/>
</dbReference>
<dbReference type="Pfam" id="PF00990">
    <property type="entry name" value="GGDEF"/>
    <property type="match status" value="1"/>
</dbReference>
<keyword evidence="1" id="KW-0175">Coiled coil</keyword>
<feature type="transmembrane region" description="Helical" evidence="2">
    <location>
        <begin position="129"/>
        <end position="145"/>
    </location>
</feature>
<gene>
    <name evidence="4" type="ORF">A8806_108137</name>
</gene>
<dbReference type="Gene3D" id="3.30.70.270">
    <property type="match status" value="1"/>
</dbReference>
<evidence type="ECO:0000313" key="5">
    <source>
        <dbReference type="Proteomes" id="UP000245845"/>
    </source>
</evidence>
<reference evidence="4 5" key="1">
    <citation type="submission" date="2018-05" db="EMBL/GenBank/DDBJ databases">
        <title>The Hungate 1000. A catalogue of reference genomes from the rumen microbiome.</title>
        <authorList>
            <person name="Kelly W."/>
        </authorList>
    </citation>
    <scope>NUCLEOTIDE SEQUENCE [LARGE SCALE GENOMIC DNA]</scope>
    <source>
        <strain evidence="4 5">NLAE-zl-C242</strain>
    </source>
</reference>
<dbReference type="GO" id="GO:0043709">
    <property type="term" value="P:cell adhesion involved in single-species biofilm formation"/>
    <property type="evidence" value="ECO:0007669"/>
    <property type="project" value="TreeGrafter"/>
</dbReference>
<dbReference type="InterPro" id="IPR043128">
    <property type="entry name" value="Rev_trsase/Diguanyl_cyclase"/>
</dbReference>
<feature type="coiled-coil region" evidence="1">
    <location>
        <begin position="222"/>
        <end position="253"/>
    </location>
</feature>
<keyword evidence="2" id="KW-0472">Membrane</keyword>
<dbReference type="InterPro" id="IPR029787">
    <property type="entry name" value="Nucleotide_cyclase"/>
</dbReference>
<dbReference type="NCBIfam" id="TIGR00254">
    <property type="entry name" value="GGDEF"/>
    <property type="match status" value="1"/>
</dbReference>
<feature type="transmembrane region" description="Helical" evidence="2">
    <location>
        <begin position="46"/>
        <end position="70"/>
    </location>
</feature>
<dbReference type="AlphaFoldDB" id="A0A2Y9BG10"/>
<evidence type="ECO:0000313" key="4">
    <source>
        <dbReference type="EMBL" id="PWJ28622.1"/>
    </source>
</evidence>
<evidence type="ECO:0000256" key="1">
    <source>
        <dbReference type="SAM" id="Coils"/>
    </source>
</evidence>
<comment type="caution">
    <text evidence="4">The sequence shown here is derived from an EMBL/GenBank/DDBJ whole genome shotgun (WGS) entry which is preliminary data.</text>
</comment>
<dbReference type="InterPro" id="IPR000160">
    <property type="entry name" value="GGDEF_dom"/>
</dbReference>
<dbReference type="PROSITE" id="PS50887">
    <property type="entry name" value="GGDEF"/>
    <property type="match status" value="1"/>
</dbReference>
<keyword evidence="2" id="KW-0812">Transmembrane</keyword>
<feature type="transmembrane region" description="Helical" evidence="2">
    <location>
        <begin position="166"/>
        <end position="185"/>
    </location>
</feature>
<proteinExistence type="predicted"/>
<feature type="transmembrane region" description="Helical" evidence="2">
    <location>
        <begin position="197"/>
        <end position="216"/>
    </location>
</feature>
<accession>A0A2Y9BG10</accession>
<dbReference type="Proteomes" id="UP000245845">
    <property type="component" value="Unassembled WGS sequence"/>
</dbReference>
<evidence type="ECO:0000259" key="3">
    <source>
        <dbReference type="PROSITE" id="PS50887"/>
    </source>
</evidence>
<keyword evidence="5" id="KW-1185">Reference proteome</keyword>
<sequence length="402" mass="46976">MLKLLLTATAYLYFHGRYFRLAKGLGQNSCMSGWFVLLSFVVNYGFFYVCSVLEFSLVINWLFFAVLLLFETAMFNRGEWRNALFVTSLGIICGLAVNIFCRSVIAILIQQPLQNFDNRISSVGNLKSIPIFWGFLLAGVILHVFSRPVFQKRLNLILSYPQHQTFLMEMMIGLFFYLFLNLLLYSTPNNSLLLKIWSIKSSLFCATGFYIAIWYTRRICELSDYREENRRILEELEEKKREEELLRQEVIRDMLTGLYNRQYAEETIASMMEQNISFTLCFLDLDGLKNVNDQFGHLAGDRYLNIVVGQLCRACRDKEDLLFRYGGDEFLVLFRNMEAKTAEERLENVNEKLHAMSEEEFPLSISFGVAESASHSDWKALVQEADRKMYRQKQSRWAERSL</sequence>
<dbReference type="SUPFAM" id="SSF55073">
    <property type="entry name" value="Nucleotide cyclase"/>
    <property type="match status" value="1"/>
</dbReference>
<dbReference type="InterPro" id="IPR050469">
    <property type="entry name" value="Diguanylate_Cyclase"/>
</dbReference>
<feature type="domain" description="GGDEF" evidence="3">
    <location>
        <begin position="276"/>
        <end position="402"/>
    </location>
</feature>
<dbReference type="CDD" id="cd01949">
    <property type="entry name" value="GGDEF"/>
    <property type="match status" value="1"/>
</dbReference>
<evidence type="ECO:0000256" key="2">
    <source>
        <dbReference type="SAM" id="Phobius"/>
    </source>
</evidence>
<dbReference type="PANTHER" id="PTHR45138">
    <property type="entry name" value="REGULATORY COMPONENTS OF SENSORY TRANSDUCTION SYSTEM"/>
    <property type="match status" value="1"/>
</dbReference>
<dbReference type="EMBL" id="QGDL01000008">
    <property type="protein sequence ID" value="PWJ28622.1"/>
    <property type="molecule type" value="Genomic_DNA"/>
</dbReference>
<dbReference type="GO" id="GO:1902201">
    <property type="term" value="P:negative regulation of bacterial-type flagellum-dependent cell motility"/>
    <property type="evidence" value="ECO:0007669"/>
    <property type="project" value="TreeGrafter"/>
</dbReference>